<evidence type="ECO:0000313" key="1">
    <source>
        <dbReference type="EMBL" id="KAK7021316.1"/>
    </source>
</evidence>
<protein>
    <submittedName>
        <fullName evidence="1">Uncharacterized protein</fullName>
    </submittedName>
</protein>
<comment type="caution">
    <text evidence="1">The sequence shown here is derived from an EMBL/GenBank/DDBJ whole genome shotgun (WGS) entry which is preliminary data.</text>
</comment>
<proteinExistence type="predicted"/>
<reference evidence="1 2" key="1">
    <citation type="submission" date="2024-01" db="EMBL/GenBank/DDBJ databases">
        <title>A draft genome for a cacao thread blight-causing isolate of Paramarasmius palmivorus.</title>
        <authorList>
            <person name="Baruah I.K."/>
            <person name="Bukari Y."/>
            <person name="Amoako-Attah I."/>
            <person name="Meinhardt L.W."/>
            <person name="Bailey B.A."/>
            <person name="Cohen S.P."/>
        </authorList>
    </citation>
    <scope>NUCLEOTIDE SEQUENCE [LARGE SCALE GENOMIC DNA]</scope>
    <source>
        <strain evidence="1 2">GH-12</strain>
    </source>
</reference>
<name>A0AAW0B5E4_9AGAR</name>
<organism evidence="1 2">
    <name type="scientific">Paramarasmius palmivorus</name>
    <dbReference type="NCBI Taxonomy" id="297713"/>
    <lineage>
        <taxon>Eukaryota</taxon>
        <taxon>Fungi</taxon>
        <taxon>Dikarya</taxon>
        <taxon>Basidiomycota</taxon>
        <taxon>Agaricomycotina</taxon>
        <taxon>Agaricomycetes</taxon>
        <taxon>Agaricomycetidae</taxon>
        <taxon>Agaricales</taxon>
        <taxon>Marasmiineae</taxon>
        <taxon>Marasmiaceae</taxon>
        <taxon>Paramarasmius</taxon>
    </lineage>
</organism>
<dbReference type="AlphaFoldDB" id="A0AAW0B5E4"/>
<dbReference type="Proteomes" id="UP001383192">
    <property type="component" value="Unassembled WGS sequence"/>
</dbReference>
<dbReference type="EMBL" id="JAYKXP010000172">
    <property type="protein sequence ID" value="KAK7021316.1"/>
    <property type="molecule type" value="Genomic_DNA"/>
</dbReference>
<keyword evidence="2" id="KW-1185">Reference proteome</keyword>
<gene>
    <name evidence="1" type="ORF">VNI00_017418</name>
</gene>
<evidence type="ECO:0000313" key="2">
    <source>
        <dbReference type="Proteomes" id="UP001383192"/>
    </source>
</evidence>
<accession>A0AAW0B5E4</accession>
<sequence length="302" mass="33975">MENYDEQNARKALELWIKERSEAEHAKANVSKLLEDSSSMQTMECGIPCAWRLVTPTSEPEEIVFKMQGIIICSELPPFNKHIGRKTNASVLRQGVTLTGLGLPEFDSAVSGIKIGDLMLKRNVPLQGLETLSCFGEFCGVPSVSISNRYFTSRRLAKGEKPVEIGSEIDPAQILRRSSSEFVHIRENVVGYERAQGIDKKELKFQPVSPAIFRVGDIVEVQFTLMTIRPARSLYKTVPVLRTITLLDDYFSKQVDVKAICDASSHRKPSTFAVKRRAGNWDETEETTAKQLRRMEISDGRH</sequence>